<dbReference type="InterPro" id="IPR011042">
    <property type="entry name" value="6-blade_b-propeller_TolB-like"/>
</dbReference>
<sequence length="894" mass="96580">MHETGLRLATLLESVFPPRIARWIAAPAQRTPLDAALPAIWWRSQVCSLVLRLSPPHRRGDRAGLLYALHLAGASTARLAVVTGAEESRISDALLAVRAQLSDHWSDPCPEGREGVASWRDRLADRDAWLALLLHTRTCSACRTALATSREVDEQVLERASTVPVPPAPRQRRHPSIVVLVALALLLVFASWRLPGNRALGPPGETAAPSASGPYVWFGSAGPYALAFDLGQRRWLAVTSRLPADAGGFRLLGPDGQLIAAWTPDPPREPRWLDILRWDGTRLARYRWDRQTNRRPLAWLDATTLLIRETPVRHAYEREAEYLERLQRDARVLALDVLQGTETTLLRELVTDAIPSPDGRSVAVVRAMEPFGAGATSRQIAIVERSGTRVLAVADGYVGAGLDHPLWLPDSSALLFARRPPGTPPQLPTPTELVRFTLEGKTAIVVPSSPGTVLRPLALDEQRLFYLALPAGHAEPGELWELDLATSVRRRLGQLDRLNGFLTILPQPDSPLLVAVRTLPASPPLRPESEVTELYRIGEDAPELIAAVPGRWGFDAWGQPLAVVTTTAPSAAASPLVPPTGPLGAGPLALAPGRNWLLAPVPDGRVAIWDATSGIQLTEPWPFRKPHWHPAGLAFVALGELGELQLVARSPDGFWQAVPLALDAPRGDTLDLTVGPDGRLALLTRTDGGELALWAGFPPQALELARWRGPELVGTPCMAWLRTGTLLVAAPLVGGQLLLTSITIEERGRVAVRTLARLRTDRGPAVETCTLALEPSGGALALRAGSRERERIVLLWLAEPDSPLILAEGRASRGLAWSPDGALLAGPLDGALVVHGRNGREVLNQRAAGLADLVWVDTRELWVLERSEAGSAIHRVAIIDLSEAPTRAARPSAG</sequence>
<protein>
    <submittedName>
        <fullName evidence="1">Uncharacterized protein</fullName>
    </submittedName>
</protein>
<name>B9L1A8_THERP</name>
<proteinExistence type="predicted"/>
<dbReference type="RefSeq" id="WP_012641424.1">
    <property type="nucleotide sequence ID" value="NC_011959.1"/>
</dbReference>
<keyword evidence="2" id="KW-1185">Reference proteome</keyword>
<dbReference type="AlphaFoldDB" id="B9L1A8"/>
<gene>
    <name evidence="1" type="ordered locus">trd_0009</name>
</gene>
<evidence type="ECO:0000313" key="2">
    <source>
        <dbReference type="Proteomes" id="UP000000447"/>
    </source>
</evidence>
<dbReference type="InterPro" id="IPR011044">
    <property type="entry name" value="Quino_amine_DH_bsu"/>
</dbReference>
<dbReference type="eggNOG" id="COG3386">
    <property type="taxonomic scope" value="Bacteria"/>
</dbReference>
<dbReference type="KEGG" id="tro:trd_0009"/>
<dbReference type="EMBL" id="CP001275">
    <property type="protein sequence ID" value="ACM06006.1"/>
    <property type="molecule type" value="Genomic_DNA"/>
</dbReference>
<dbReference type="eggNOG" id="COG0823">
    <property type="taxonomic scope" value="Bacteria"/>
</dbReference>
<reference evidence="1 2" key="1">
    <citation type="journal article" date="2009" name="PLoS ONE">
        <title>Complete genome sequence of the aerobic CO-oxidizing thermophile Thermomicrobium roseum.</title>
        <authorList>
            <person name="Wu D."/>
            <person name="Raymond J."/>
            <person name="Wu M."/>
            <person name="Chatterji S."/>
            <person name="Ren Q."/>
            <person name="Graham J.E."/>
            <person name="Bryant D.A."/>
            <person name="Robb F."/>
            <person name="Colman A."/>
            <person name="Tallon L.J."/>
            <person name="Badger J.H."/>
            <person name="Madupu R."/>
            <person name="Ward N.L."/>
            <person name="Eisen J.A."/>
        </authorList>
    </citation>
    <scope>NUCLEOTIDE SEQUENCE [LARGE SCALE GENOMIC DNA]</scope>
    <source>
        <strain evidence="2">ATCC 27502 / DSM 5159 / P-2</strain>
    </source>
</reference>
<dbReference type="HOGENOM" id="CLU_306080_0_0_0"/>
<accession>B9L1A8</accession>
<dbReference type="SUPFAM" id="SSF82171">
    <property type="entry name" value="DPP6 N-terminal domain-like"/>
    <property type="match status" value="1"/>
</dbReference>
<organism evidence="1 2">
    <name type="scientific">Thermomicrobium roseum (strain ATCC 27502 / DSM 5159 / P-2)</name>
    <dbReference type="NCBI Taxonomy" id="309801"/>
    <lineage>
        <taxon>Bacteria</taxon>
        <taxon>Pseudomonadati</taxon>
        <taxon>Thermomicrobiota</taxon>
        <taxon>Thermomicrobia</taxon>
        <taxon>Thermomicrobiales</taxon>
        <taxon>Thermomicrobiaceae</taxon>
        <taxon>Thermomicrobium</taxon>
    </lineage>
</organism>
<evidence type="ECO:0000313" key="1">
    <source>
        <dbReference type="EMBL" id="ACM06006.1"/>
    </source>
</evidence>
<dbReference type="Gene3D" id="2.120.10.30">
    <property type="entry name" value="TolB, C-terminal domain"/>
    <property type="match status" value="1"/>
</dbReference>
<dbReference type="SUPFAM" id="SSF50969">
    <property type="entry name" value="YVTN repeat-like/Quinoprotein amine dehydrogenase"/>
    <property type="match status" value="1"/>
</dbReference>
<dbReference type="Proteomes" id="UP000000447">
    <property type="component" value="Chromosome"/>
</dbReference>